<evidence type="ECO:0000259" key="7">
    <source>
        <dbReference type="Pfam" id="PF01628"/>
    </source>
</evidence>
<protein>
    <recommendedName>
        <fullName evidence="6">Heat-inducible transcription repressor HrcA</fullName>
    </recommendedName>
</protein>
<comment type="similarity">
    <text evidence="6">Belongs to the HrcA family.</text>
</comment>
<dbReference type="RefSeq" id="WP_107583164.1">
    <property type="nucleotide sequence ID" value="NZ_PZJJ01000001.1"/>
</dbReference>
<dbReference type="AlphaFoldDB" id="A0A2T4UAY6"/>
<dbReference type="Gene3D" id="1.10.10.10">
    <property type="entry name" value="Winged helix-like DNA-binding domain superfamily/Winged helix DNA-binding domain"/>
    <property type="match status" value="1"/>
</dbReference>
<dbReference type="PANTHER" id="PTHR34824:SF1">
    <property type="entry name" value="HEAT-INDUCIBLE TRANSCRIPTION REPRESSOR HRCA"/>
    <property type="match status" value="1"/>
</dbReference>
<dbReference type="InterPro" id="IPR005104">
    <property type="entry name" value="WHTH_HrcA_DNA-bd"/>
</dbReference>
<dbReference type="SUPFAM" id="SSF55781">
    <property type="entry name" value="GAF domain-like"/>
    <property type="match status" value="1"/>
</dbReference>
<reference evidence="9 10" key="1">
    <citation type="submission" date="2018-03" db="EMBL/GenBank/DDBJ databases">
        <title>Alkalicoccus saliphilus sp. nov., isolated from a mineral pool.</title>
        <authorList>
            <person name="Zhao B."/>
        </authorList>
    </citation>
    <scope>NUCLEOTIDE SEQUENCE [LARGE SCALE GENOMIC DNA]</scope>
    <source>
        <strain evidence="9 10">6AG</strain>
    </source>
</reference>
<comment type="function">
    <text evidence="5 6">Negative regulator of class I heat shock genes (grpE-dnaK-dnaJ and groELS operons). Prevents heat-shock induction of these operons.</text>
</comment>
<keyword evidence="3 6" id="KW-0346">Stress response</keyword>
<dbReference type="FunFam" id="1.10.10.10:FF:000049">
    <property type="entry name" value="Heat-inducible transcription repressor HrcA"/>
    <property type="match status" value="1"/>
</dbReference>
<dbReference type="Gene3D" id="3.30.450.40">
    <property type="match status" value="1"/>
</dbReference>
<dbReference type="InterPro" id="IPR036388">
    <property type="entry name" value="WH-like_DNA-bd_sf"/>
</dbReference>
<evidence type="ECO:0000313" key="9">
    <source>
        <dbReference type="EMBL" id="PTL40560.1"/>
    </source>
</evidence>
<evidence type="ECO:0000256" key="3">
    <source>
        <dbReference type="ARBA" id="ARBA00023016"/>
    </source>
</evidence>
<dbReference type="GO" id="GO:0045892">
    <property type="term" value="P:negative regulation of DNA-templated transcription"/>
    <property type="evidence" value="ECO:0007669"/>
    <property type="project" value="UniProtKB-UniRule"/>
</dbReference>
<dbReference type="OrthoDB" id="9783139at2"/>
<dbReference type="InterPro" id="IPR036390">
    <property type="entry name" value="WH_DNA-bd_sf"/>
</dbReference>
<keyword evidence="10" id="KW-1185">Reference proteome</keyword>
<dbReference type="InterPro" id="IPR021153">
    <property type="entry name" value="HrcA_C"/>
</dbReference>
<dbReference type="EMBL" id="PZJJ01000001">
    <property type="protein sequence ID" value="PTL40560.1"/>
    <property type="molecule type" value="Genomic_DNA"/>
</dbReference>
<evidence type="ECO:0000313" key="10">
    <source>
        <dbReference type="Proteomes" id="UP000240509"/>
    </source>
</evidence>
<dbReference type="Gene3D" id="3.30.390.60">
    <property type="entry name" value="Heat-inducible transcription repressor hrca homolog, domain 3"/>
    <property type="match status" value="1"/>
</dbReference>
<evidence type="ECO:0000256" key="6">
    <source>
        <dbReference type="HAMAP-Rule" id="MF_00081"/>
    </source>
</evidence>
<feature type="domain" description="Heat-inducible transcription repressor HrcA C-terminal" evidence="7">
    <location>
        <begin position="104"/>
        <end position="322"/>
    </location>
</feature>
<comment type="caution">
    <text evidence="9">The sequence shown here is derived from an EMBL/GenBank/DDBJ whole genome shotgun (WGS) entry which is preliminary data.</text>
</comment>
<keyword evidence="2 6" id="KW-0805">Transcription regulation</keyword>
<evidence type="ECO:0000259" key="8">
    <source>
        <dbReference type="Pfam" id="PF03444"/>
    </source>
</evidence>
<dbReference type="InterPro" id="IPR023120">
    <property type="entry name" value="WHTH_transcript_rep_HrcA_IDD"/>
</dbReference>
<dbReference type="NCBIfam" id="TIGR00331">
    <property type="entry name" value="hrcA"/>
    <property type="match status" value="1"/>
</dbReference>
<feature type="domain" description="Winged helix-turn-helix transcription repressor HrcA DNA-binding" evidence="8">
    <location>
        <begin position="1"/>
        <end position="72"/>
    </location>
</feature>
<evidence type="ECO:0000256" key="1">
    <source>
        <dbReference type="ARBA" id="ARBA00022491"/>
    </source>
</evidence>
<dbReference type="Pfam" id="PF01628">
    <property type="entry name" value="HrcA"/>
    <property type="match status" value="1"/>
</dbReference>
<evidence type="ECO:0000256" key="5">
    <source>
        <dbReference type="ARBA" id="ARBA00055319"/>
    </source>
</evidence>
<organism evidence="9 10">
    <name type="scientific">Alkalicoccus saliphilus</name>
    <dbReference type="NCBI Taxonomy" id="200989"/>
    <lineage>
        <taxon>Bacteria</taxon>
        <taxon>Bacillati</taxon>
        <taxon>Bacillota</taxon>
        <taxon>Bacilli</taxon>
        <taxon>Bacillales</taxon>
        <taxon>Bacillaceae</taxon>
        <taxon>Alkalicoccus</taxon>
    </lineage>
</organism>
<sequence>MLTERQLYILKAIVDDYITNAEPVGSRTISKRQDINFSPATIRNEMSDLEEMGFLEKPHSSAGRIPSQKGYRYYVDHLLSPMQLSSRDVTDIRSQLAEKFQESEQVIQQSAKILSQLTSYTSIVLGPEVFESKLQQIQLIPISATQAVIIIVTDSGHVENQTVYFPENVSGSDVEKVVNILNDRLRGVPIYQLQQKLSQEIASVFKKYVSKYETMLTALREVFQDHQQEKVYYGGKTNILSQPEFNDVERVRNILNIFEEDALVSKLIRSEDQGLTIRIGEENDFKPFEDLSLVTATYTLDGKYVGTIGLLGPTRMEYPRVISLMEYFSRDMSDLLDRKNKN</sequence>
<name>A0A2T4UAY6_9BACI</name>
<evidence type="ECO:0000256" key="2">
    <source>
        <dbReference type="ARBA" id="ARBA00023015"/>
    </source>
</evidence>
<dbReference type="GO" id="GO:0003677">
    <property type="term" value="F:DNA binding"/>
    <property type="evidence" value="ECO:0007669"/>
    <property type="project" value="InterPro"/>
</dbReference>
<accession>A0A2T4UAY6</accession>
<dbReference type="PANTHER" id="PTHR34824">
    <property type="entry name" value="HEAT-INDUCIBLE TRANSCRIPTION REPRESSOR HRCA"/>
    <property type="match status" value="1"/>
</dbReference>
<dbReference type="HAMAP" id="MF_00081">
    <property type="entry name" value="HrcA"/>
    <property type="match status" value="1"/>
</dbReference>
<proteinExistence type="inferred from homology"/>
<dbReference type="Pfam" id="PF03444">
    <property type="entry name" value="WHD_HrcA"/>
    <property type="match status" value="1"/>
</dbReference>
<dbReference type="Proteomes" id="UP000240509">
    <property type="component" value="Unassembled WGS sequence"/>
</dbReference>
<keyword evidence="4 6" id="KW-0804">Transcription</keyword>
<gene>
    <name evidence="6" type="primary">hrcA</name>
    <name evidence="9" type="ORF">C6Y45_01240</name>
</gene>
<dbReference type="SUPFAM" id="SSF46785">
    <property type="entry name" value="Winged helix' DNA-binding domain"/>
    <property type="match status" value="1"/>
</dbReference>
<dbReference type="InterPro" id="IPR029016">
    <property type="entry name" value="GAF-like_dom_sf"/>
</dbReference>
<dbReference type="PIRSF" id="PIRSF005485">
    <property type="entry name" value="HrcA"/>
    <property type="match status" value="1"/>
</dbReference>
<dbReference type="InterPro" id="IPR002571">
    <property type="entry name" value="HrcA"/>
</dbReference>
<keyword evidence="1 6" id="KW-0678">Repressor</keyword>
<evidence type="ECO:0000256" key="4">
    <source>
        <dbReference type="ARBA" id="ARBA00023163"/>
    </source>
</evidence>